<gene>
    <name evidence="2" type="ORF">ABL78_7409</name>
</gene>
<dbReference type="InterPro" id="IPR036865">
    <property type="entry name" value="CRAL-TRIO_dom_sf"/>
</dbReference>
<sequence length="250" mass="28448">MVAEEATEKEQACVAALMERFPPSVLHKEDESFLSGNTYLRFARARDGNIVKASEMLGAAIEWRKEAKPYALDAQKVQKPMEQVTMLCGGRDKAGFPVMVIAPGMKNECTVEERITQVIFILEETQRKGYDRLTWIMDFAAMGKQRDALSRETRKRIMKILQDYYPERVAFILIYRPPWYVSWLLGLAKAFMDPRTASKVHRAGSTIEELEKFIDRSQVPKICGGALEDSNISALEKLPSLTEDHLLKKA</sequence>
<dbReference type="InterPro" id="IPR036273">
    <property type="entry name" value="CRAL/TRIO_N_dom_sf"/>
</dbReference>
<organism evidence="2 3">
    <name type="scientific">Leptomonas seymouri</name>
    <dbReference type="NCBI Taxonomy" id="5684"/>
    <lineage>
        <taxon>Eukaryota</taxon>
        <taxon>Discoba</taxon>
        <taxon>Euglenozoa</taxon>
        <taxon>Kinetoplastea</taxon>
        <taxon>Metakinetoplastina</taxon>
        <taxon>Trypanosomatida</taxon>
        <taxon>Trypanosomatidae</taxon>
        <taxon>Leishmaniinae</taxon>
        <taxon>Leptomonas</taxon>
    </lineage>
</organism>
<reference evidence="2 3" key="1">
    <citation type="journal article" date="2015" name="PLoS Pathog.">
        <title>Leptomonas seymouri: Adaptations to the Dixenous Life Cycle Analyzed by Genome Sequencing, Transcriptome Profiling and Co-infection with Leishmania donovani.</title>
        <authorList>
            <person name="Kraeva N."/>
            <person name="Butenko A."/>
            <person name="Hlavacova J."/>
            <person name="Kostygov A."/>
            <person name="Myskova J."/>
            <person name="Grybchuk D."/>
            <person name="Lestinova T."/>
            <person name="Votypka J."/>
            <person name="Volf P."/>
            <person name="Opperdoes F."/>
            <person name="Flegontov P."/>
            <person name="Lukes J."/>
            <person name="Yurchenko V."/>
        </authorList>
    </citation>
    <scope>NUCLEOTIDE SEQUENCE [LARGE SCALE GENOMIC DNA]</scope>
    <source>
        <strain evidence="2 3">ATCC 30220</strain>
    </source>
</reference>
<name>A0A0N1HSE8_LEPSE</name>
<dbReference type="OMA" id="RITWIID"/>
<feature type="domain" description="CRAL-TRIO" evidence="1">
    <location>
        <begin position="90"/>
        <end position="231"/>
    </location>
</feature>
<dbReference type="Proteomes" id="UP000038009">
    <property type="component" value="Unassembled WGS sequence"/>
</dbReference>
<dbReference type="AlphaFoldDB" id="A0A0N1HSE8"/>
<dbReference type="Gene3D" id="3.40.525.10">
    <property type="entry name" value="CRAL-TRIO lipid binding domain"/>
    <property type="match status" value="1"/>
</dbReference>
<dbReference type="InterPro" id="IPR052578">
    <property type="entry name" value="PI_Transfer_CRAL-TRIO"/>
</dbReference>
<dbReference type="PANTHER" id="PTHR45824:SF29">
    <property type="entry name" value="GH16843P"/>
    <property type="match status" value="1"/>
</dbReference>
<proteinExistence type="predicted"/>
<comment type="caution">
    <text evidence="2">The sequence shown here is derived from an EMBL/GenBank/DDBJ whole genome shotgun (WGS) entry which is preliminary data.</text>
</comment>
<evidence type="ECO:0000313" key="3">
    <source>
        <dbReference type="Proteomes" id="UP000038009"/>
    </source>
</evidence>
<dbReference type="GO" id="GO:0008526">
    <property type="term" value="F:phosphatidylinositol transfer activity"/>
    <property type="evidence" value="ECO:0007669"/>
    <property type="project" value="TreeGrafter"/>
</dbReference>
<protein>
    <recommendedName>
        <fullName evidence="1">CRAL-TRIO domain-containing protein</fullName>
    </recommendedName>
</protein>
<dbReference type="OrthoDB" id="75724at2759"/>
<dbReference type="SUPFAM" id="SSF46938">
    <property type="entry name" value="CRAL/TRIO N-terminal domain"/>
    <property type="match status" value="1"/>
</dbReference>
<dbReference type="Pfam" id="PF00650">
    <property type="entry name" value="CRAL_TRIO"/>
    <property type="match status" value="1"/>
</dbReference>
<dbReference type="PANTHER" id="PTHR45824">
    <property type="entry name" value="GH16843P"/>
    <property type="match status" value="1"/>
</dbReference>
<dbReference type="EMBL" id="LJSK01000357">
    <property type="protein sequence ID" value="KPI83552.1"/>
    <property type="molecule type" value="Genomic_DNA"/>
</dbReference>
<keyword evidence="3" id="KW-1185">Reference proteome</keyword>
<evidence type="ECO:0000313" key="2">
    <source>
        <dbReference type="EMBL" id="KPI83552.1"/>
    </source>
</evidence>
<dbReference type="VEuPathDB" id="TriTrypDB:Lsey_0357_0050"/>
<dbReference type="SMART" id="SM00516">
    <property type="entry name" value="SEC14"/>
    <property type="match status" value="1"/>
</dbReference>
<evidence type="ECO:0000259" key="1">
    <source>
        <dbReference type="PROSITE" id="PS50191"/>
    </source>
</evidence>
<dbReference type="CDD" id="cd00170">
    <property type="entry name" value="SEC14"/>
    <property type="match status" value="1"/>
</dbReference>
<dbReference type="PROSITE" id="PS50191">
    <property type="entry name" value="CRAL_TRIO"/>
    <property type="match status" value="1"/>
</dbReference>
<accession>A0A0N1HSE8</accession>
<dbReference type="InterPro" id="IPR001251">
    <property type="entry name" value="CRAL-TRIO_dom"/>
</dbReference>
<dbReference type="SUPFAM" id="SSF52087">
    <property type="entry name" value="CRAL/TRIO domain"/>
    <property type="match status" value="1"/>
</dbReference>